<gene>
    <name evidence="2" type="ORF">BDN70DRAFT_928160</name>
</gene>
<reference evidence="2" key="1">
    <citation type="submission" date="2020-11" db="EMBL/GenBank/DDBJ databases">
        <authorList>
            <consortium name="DOE Joint Genome Institute"/>
            <person name="Ahrendt S."/>
            <person name="Riley R."/>
            <person name="Andreopoulos W."/>
            <person name="Labutti K."/>
            <person name="Pangilinan J."/>
            <person name="Ruiz-Duenas F.J."/>
            <person name="Barrasa J.M."/>
            <person name="Sanchez-Garcia M."/>
            <person name="Camarero S."/>
            <person name="Miyauchi S."/>
            <person name="Serrano A."/>
            <person name="Linde D."/>
            <person name="Babiker R."/>
            <person name="Drula E."/>
            <person name="Ayuso-Fernandez I."/>
            <person name="Pacheco R."/>
            <person name="Padilla G."/>
            <person name="Ferreira P."/>
            <person name="Barriuso J."/>
            <person name="Kellner H."/>
            <person name="Castanera R."/>
            <person name="Alfaro M."/>
            <person name="Ramirez L."/>
            <person name="Pisabarro A.G."/>
            <person name="Kuo A."/>
            <person name="Tritt A."/>
            <person name="Lipzen A."/>
            <person name="He G."/>
            <person name="Yan M."/>
            <person name="Ng V."/>
            <person name="Cullen D."/>
            <person name="Martin F."/>
            <person name="Rosso M.-N."/>
            <person name="Henrissat B."/>
            <person name="Hibbett D."/>
            <person name="Martinez A.T."/>
            <person name="Grigoriev I.V."/>
        </authorList>
    </citation>
    <scope>NUCLEOTIDE SEQUENCE</scope>
    <source>
        <strain evidence="2">CIRM-BRFM 674</strain>
    </source>
</reference>
<feature type="compositionally biased region" description="Basic and acidic residues" evidence="1">
    <location>
        <begin position="301"/>
        <end position="320"/>
    </location>
</feature>
<feature type="region of interest" description="Disordered" evidence="1">
    <location>
        <begin position="351"/>
        <end position="420"/>
    </location>
</feature>
<dbReference type="InterPro" id="IPR024368">
    <property type="entry name" value="Ecl1/2/3"/>
</dbReference>
<organism evidence="2 3">
    <name type="scientific">Pholiota conissans</name>
    <dbReference type="NCBI Taxonomy" id="109636"/>
    <lineage>
        <taxon>Eukaryota</taxon>
        <taxon>Fungi</taxon>
        <taxon>Dikarya</taxon>
        <taxon>Basidiomycota</taxon>
        <taxon>Agaricomycotina</taxon>
        <taxon>Agaricomycetes</taxon>
        <taxon>Agaricomycetidae</taxon>
        <taxon>Agaricales</taxon>
        <taxon>Agaricineae</taxon>
        <taxon>Strophariaceae</taxon>
        <taxon>Pholiota</taxon>
    </lineage>
</organism>
<evidence type="ECO:0000256" key="1">
    <source>
        <dbReference type="SAM" id="MobiDB-lite"/>
    </source>
</evidence>
<evidence type="ECO:0000313" key="2">
    <source>
        <dbReference type="EMBL" id="KAF9484686.1"/>
    </source>
</evidence>
<dbReference type="OrthoDB" id="2984747at2759"/>
<feature type="compositionally biased region" description="Basic and acidic residues" evidence="1">
    <location>
        <begin position="372"/>
        <end position="384"/>
    </location>
</feature>
<protein>
    <submittedName>
        <fullName evidence="2">Uncharacterized protein</fullName>
    </submittedName>
</protein>
<feature type="compositionally biased region" description="Basic and acidic residues" evidence="1">
    <location>
        <begin position="203"/>
        <end position="216"/>
    </location>
</feature>
<proteinExistence type="predicted"/>
<name>A0A9P6CY03_9AGAR</name>
<dbReference type="Pfam" id="PF12855">
    <property type="entry name" value="Ecl1"/>
    <property type="match status" value="1"/>
</dbReference>
<comment type="caution">
    <text evidence="2">The sequence shown here is derived from an EMBL/GenBank/DDBJ whole genome shotgun (WGS) entry which is preliminary data.</text>
</comment>
<feature type="region of interest" description="Disordered" evidence="1">
    <location>
        <begin position="139"/>
        <end position="178"/>
    </location>
</feature>
<accession>A0A9P6CY03</accession>
<keyword evidence="3" id="KW-1185">Reference proteome</keyword>
<evidence type="ECO:0000313" key="3">
    <source>
        <dbReference type="Proteomes" id="UP000807469"/>
    </source>
</evidence>
<dbReference type="AlphaFoldDB" id="A0A9P6CY03"/>
<feature type="compositionally biased region" description="Polar residues" evidence="1">
    <location>
        <begin position="254"/>
        <end position="263"/>
    </location>
</feature>
<dbReference type="Proteomes" id="UP000807469">
    <property type="component" value="Unassembled WGS sequence"/>
</dbReference>
<feature type="region of interest" description="Disordered" evidence="1">
    <location>
        <begin position="250"/>
        <end position="330"/>
    </location>
</feature>
<dbReference type="EMBL" id="MU155141">
    <property type="protein sequence ID" value="KAF9484686.1"/>
    <property type="molecule type" value="Genomic_DNA"/>
</dbReference>
<sequence>MFEEICLVCGKHLKDDGRAYCSDDCQNSDLSSPSISSSSSALSSPNIGYAAGGDVPALMPSALGTALNLYAGRSKQYGSSSSASSASWSILDDDDDDTAQHYVRGDHAYHDATDPLFDISSKSPNFVYAINPAALSYARRPSGTNTHSTVPHLHHRRLSSGSSSSHVRGIPRSAPLSSATRDDDYSIYDYPFSSADSLDMEDTENHSEKDWGDLKPKYPGSIKSKRSRNRASLPACFSLLQMSSPGKDFRASPVLSSSGNTIARVSPPTPKLPISTGLSLVHPAPSVPPQSLHSTPRGRRHEADNSRSSRRSGSPDESRSRSRARRIPVAESPKLIERNFWDVEDCGDGLFQLPRRGRKATRRNSSPPAFDTVHRRSMDADRSRSRSGSANRPRGRARVEDLGNAMSSEAPGYGNGRSGLVHRERGMARIAL</sequence>
<feature type="region of interest" description="Disordered" evidence="1">
    <location>
        <begin position="196"/>
        <end position="230"/>
    </location>
</feature>